<comment type="similarity">
    <text evidence="1">Belongs to the GatC family.</text>
</comment>
<protein>
    <recommendedName>
        <fullName evidence="1">Aspartyl/glutamyl-tRNA(Asn/Gln) amidotransferase subunit C</fullName>
        <shortName evidence="1">Asp/Glu-ADT subunit C</shortName>
        <ecNumber evidence="1">6.3.5.-</ecNumber>
    </recommendedName>
</protein>
<dbReference type="AlphaFoldDB" id="A0A0G0P7K6"/>
<dbReference type="Proteomes" id="UP000034764">
    <property type="component" value="Unassembled WGS sequence"/>
</dbReference>
<proteinExistence type="inferred from homology"/>
<dbReference type="Pfam" id="PF02686">
    <property type="entry name" value="GatC"/>
    <property type="match status" value="1"/>
</dbReference>
<dbReference type="GO" id="GO:0005524">
    <property type="term" value="F:ATP binding"/>
    <property type="evidence" value="ECO:0007669"/>
    <property type="project" value="UniProtKB-KW"/>
</dbReference>
<keyword evidence="1" id="KW-0547">Nucleotide-binding</keyword>
<keyword evidence="2" id="KW-0808">Transferase</keyword>
<comment type="function">
    <text evidence="1">Allows the formation of correctly charged Asn-tRNA(Asn) or Gln-tRNA(Gln) through the transamidation of misacylated Asp-tRNA(Asn) or Glu-tRNA(Gln) in organisms which lack either or both of asparaginyl-tRNA or glutaminyl-tRNA synthetases. The reaction takes place in the presence of glutamine and ATP through an activated phospho-Asp-tRNA(Asn) or phospho-Glu-tRNA(Gln).</text>
</comment>
<comment type="caution">
    <text evidence="2">The sequence shown here is derived from an EMBL/GenBank/DDBJ whole genome shotgun (WGS) entry which is preliminary data.</text>
</comment>
<comment type="catalytic activity">
    <reaction evidence="1">
        <text>L-glutamyl-tRNA(Gln) + L-glutamine + ATP + H2O = L-glutaminyl-tRNA(Gln) + L-glutamate + ADP + phosphate + H(+)</text>
        <dbReference type="Rhea" id="RHEA:17521"/>
        <dbReference type="Rhea" id="RHEA-COMP:9681"/>
        <dbReference type="Rhea" id="RHEA-COMP:9684"/>
        <dbReference type="ChEBI" id="CHEBI:15377"/>
        <dbReference type="ChEBI" id="CHEBI:15378"/>
        <dbReference type="ChEBI" id="CHEBI:29985"/>
        <dbReference type="ChEBI" id="CHEBI:30616"/>
        <dbReference type="ChEBI" id="CHEBI:43474"/>
        <dbReference type="ChEBI" id="CHEBI:58359"/>
        <dbReference type="ChEBI" id="CHEBI:78520"/>
        <dbReference type="ChEBI" id="CHEBI:78521"/>
        <dbReference type="ChEBI" id="CHEBI:456216"/>
    </reaction>
</comment>
<dbReference type="InterPro" id="IPR003837">
    <property type="entry name" value="GatC"/>
</dbReference>
<dbReference type="GO" id="GO:0050567">
    <property type="term" value="F:glutaminyl-tRNA synthase (glutamine-hydrolyzing) activity"/>
    <property type="evidence" value="ECO:0007669"/>
    <property type="project" value="UniProtKB-UniRule"/>
</dbReference>
<dbReference type="EC" id="6.3.5.-" evidence="1"/>
<dbReference type="GO" id="GO:0006450">
    <property type="term" value="P:regulation of translational fidelity"/>
    <property type="evidence" value="ECO:0007669"/>
    <property type="project" value="InterPro"/>
</dbReference>
<dbReference type="InterPro" id="IPR036113">
    <property type="entry name" value="Asp/Glu-ADT_sf_sub_c"/>
</dbReference>
<dbReference type="PANTHER" id="PTHR15004:SF0">
    <property type="entry name" value="GLUTAMYL-TRNA(GLN) AMIDOTRANSFERASE SUBUNIT C, MITOCHONDRIAL"/>
    <property type="match status" value="1"/>
</dbReference>
<sequence length="102" mass="11549">MLTDKDIEHVAKLARIKILPEEIPQMREKLSSIFSYIEQLNNINTDGIEPIFQTTGIISALRNDKIENIDLDDNSNISLLKQAPDIRDNFVKVGSVLGRSKK</sequence>
<keyword evidence="1" id="KW-0648">Protein biosynthesis</keyword>
<name>A0A0G0P7K6_9BACT</name>
<reference evidence="2 3" key="1">
    <citation type="journal article" date="2015" name="Nature">
        <title>rRNA introns, odd ribosomes, and small enigmatic genomes across a large radiation of phyla.</title>
        <authorList>
            <person name="Brown C.T."/>
            <person name="Hug L.A."/>
            <person name="Thomas B.C."/>
            <person name="Sharon I."/>
            <person name="Castelle C.J."/>
            <person name="Singh A."/>
            <person name="Wilkins M.J."/>
            <person name="Williams K.H."/>
            <person name="Banfield J.F."/>
        </authorList>
    </citation>
    <scope>NUCLEOTIDE SEQUENCE [LARGE SCALE GENOMIC DNA]</scope>
</reference>
<dbReference type="GO" id="GO:0006412">
    <property type="term" value="P:translation"/>
    <property type="evidence" value="ECO:0007669"/>
    <property type="project" value="UniProtKB-UniRule"/>
</dbReference>
<dbReference type="GO" id="GO:0050566">
    <property type="term" value="F:asparaginyl-tRNA synthase (glutamine-hydrolyzing) activity"/>
    <property type="evidence" value="ECO:0007669"/>
    <property type="project" value="RHEA"/>
</dbReference>
<comment type="subunit">
    <text evidence="1">Heterotrimer of A, B and C subunits.</text>
</comment>
<comment type="catalytic activity">
    <reaction evidence="1">
        <text>L-aspartyl-tRNA(Asn) + L-glutamine + ATP + H2O = L-asparaginyl-tRNA(Asn) + L-glutamate + ADP + phosphate + 2 H(+)</text>
        <dbReference type="Rhea" id="RHEA:14513"/>
        <dbReference type="Rhea" id="RHEA-COMP:9674"/>
        <dbReference type="Rhea" id="RHEA-COMP:9677"/>
        <dbReference type="ChEBI" id="CHEBI:15377"/>
        <dbReference type="ChEBI" id="CHEBI:15378"/>
        <dbReference type="ChEBI" id="CHEBI:29985"/>
        <dbReference type="ChEBI" id="CHEBI:30616"/>
        <dbReference type="ChEBI" id="CHEBI:43474"/>
        <dbReference type="ChEBI" id="CHEBI:58359"/>
        <dbReference type="ChEBI" id="CHEBI:78515"/>
        <dbReference type="ChEBI" id="CHEBI:78516"/>
        <dbReference type="ChEBI" id="CHEBI:456216"/>
    </reaction>
</comment>
<dbReference type="HAMAP" id="MF_00122">
    <property type="entry name" value="GatC"/>
    <property type="match status" value="1"/>
</dbReference>
<evidence type="ECO:0000313" key="2">
    <source>
        <dbReference type="EMBL" id="KKR23943.1"/>
    </source>
</evidence>
<dbReference type="GO" id="GO:0070681">
    <property type="term" value="P:glutaminyl-tRNAGln biosynthesis via transamidation"/>
    <property type="evidence" value="ECO:0007669"/>
    <property type="project" value="TreeGrafter"/>
</dbReference>
<dbReference type="NCBIfam" id="TIGR00135">
    <property type="entry name" value="gatC"/>
    <property type="match status" value="1"/>
</dbReference>
<dbReference type="GO" id="GO:0016740">
    <property type="term" value="F:transferase activity"/>
    <property type="evidence" value="ECO:0007669"/>
    <property type="project" value="UniProtKB-KW"/>
</dbReference>
<gene>
    <name evidence="1" type="primary">gatC</name>
    <name evidence="2" type="ORF">UT53_C0003G0008</name>
</gene>
<dbReference type="SUPFAM" id="SSF141000">
    <property type="entry name" value="Glu-tRNAGln amidotransferase C subunit"/>
    <property type="match status" value="1"/>
</dbReference>
<evidence type="ECO:0000256" key="1">
    <source>
        <dbReference type="HAMAP-Rule" id="MF_00122"/>
    </source>
</evidence>
<keyword evidence="1" id="KW-0067">ATP-binding</keyword>
<accession>A0A0G0P7K6</accession>
<dbReference type="Gene3D" id="1.10.20.60">
    <property type="entry name" value="Glu-tRNAGln amidotransferase C subunit, N-terminal domain"/>
    <property type="match status" value="1"/>
</dbReference>
<dbReference type="EMBL" id="LBXD01000003">
    <property type="protein sequence ID" value="KKR23943.1"/>
    <property type="molecule type" value="Genomic_DNA"/>
</dbReference>
<evidence type="ECO:0000313" key="3">
    <source>
        <dbReference type="Proteomes" id="UP000034764"/>
    </source>
</evidence>
<organism evidence="2 3">
    <name type="scientific">Candidatus Yanofskybacteria bacterium GW2011_GWD2_39_48</name>
    <dbReference type="NCBI Taxonomy" id="1619031"/>
    <lineage>
        <taxon>Bacteria</taxon>
        <taxon>Candidatus Yanofskyibacteriota</taxon>
    </lineage>
</organism>
<keyword evidence="1" id="KW-0436">Ligase</keyword>
<dbReference type="PANTHER" id="PTHR15004">
    <property type="entry name" value="GLUTAMYL-TRNA(GLN) AMIDOTRANSFERASE SUBUNIT C, MITOCHONDRIAL"/>
    <property type="match status" value="1"/>
</dbReference>